<feature type="transmembrane region" description="Helical" evidence="12">
    <location>
        <begin position="29"/>
        <end position="51"/>
    </location>
</feature>
<evidence type="ECO:0000256" key="2">
    <source>
        <dbReference type="ARBA" id="ARBA00021549"/>
    </source>
</evidence>
<keyword evidence="3" id="KW-1003">Cell membrane</keyword>
<dbReference type="RefSeq" id="WP_117318930.1">
    <property type="nucleotide sequence ID" value="NZ_QQSW01000016.1"/>
</dbReference>
<evidence type="ECO:0000313" key="15">
    <source>
        <dbReference type="Proteomes" id="UP000294980"/>
    </source>
</evidence>
<keyword evidence="5" id="KW-0997">Cell inner membrane</keyword>
<dbReference type="EMBL" id="SLWX01000011">
    <property type="protein sequence ID" value="TCO74909.1"/>
    <property type="molecule type" value="Genomic_DNA"/>
</dbReference>
<dbReference type="SUPFAM" id="SSF54523">
    <property type="entry name" value="Pili subunits"/>
    <property type="match status" value="1"/>
</dbReference>
<dbReference type="Proteomes" id="UP000294980">
    <property type="component" value="Unassembled WGS sequence"/>
</dbReference>
<dbReference type="Gene3D" id="3.30.700.10">
    <property type="entry name" value="Glycoprotein, Type 4 Pilin"/>
    <property type="match status" value="1"/>
</dbReference>
<evidence type="ECO:0000256" key="4">
    <source>
        <dbReference type="ARBA" id="ARBA00022481"/>
    </source>
</evidence>
<protein>
    <recommendedName>
        <fullName evidence="2">Type II secretion system protein H</fullName>
    </recommendedName>
    <alternativeName>
        <fullName evidence="10">General secretion pathway protein H</fullName>
    </alternativeName>
</protein>
<keyword evidence="15" id="KW-1185">Reference proteome</keyword>
<evidence type="ECO:0000256" key="12">
    <source>
        <dbReference type="SAM" id="Phobius"/>
    </source>
</evidence>
<dbReference type="GO" id="GO:0005886">
    <property type="term" value="C:plasma membrane"/>
    <property type="evidence" value="ECO:0007669"/>
    <property type="project" value="UniProtKB-SubCell"/>
</dbReference>
<dbReference type="Pfam" id="PF07963">
    <property type="entry name" value="N_methyl"/>
    <property type="match status" value="1"/>
</dbReference>
<name>A0A4R2KUT8_9GAMM</name>
<feature type="compositionally biased region" description="Low complexity" evidence="11">
    <location>
        <begin position="1"/>
        <end position="18"/>
    </location>
</feature>
<gene>
    <name evidence="14" type="ORF">EV688_11166</name>
</gene>
<dbReference type="InterPro" id="IPR045584">
    <property type="entry name" value="Pilin-like"/>
</dbReference>
<evidence type="ECO:0000256" key="11">
    <source>
        <dbReference type="SAM" id="MobiDB-lite"/>
    </source>
</evidence>
<evidence type="ECO:0000256" key="6">
    <source>
        <dbReference type="ARBA" id="ARBA00022692"/>
    </source>
</evidence>
<dbReference type="GO" id="GO:0015627">
    <property type="term" value="C:type II protein secretion system complex"/>
    <property type="evidence" value="ECO:0007669"/>
    <property type="project" value="InterPro"/>
</dbReference>
<keyword evidence="7 12" id="KW-1133">Transmembrane helix</keyword>
<organism evidence="14 15">
    <name type="scientific">Chromatocurvus halotolerans</name>
    <dbReference type="NCBI Taxonomy" id="1132028"/>
    <lineage>
        <taxon>Bacteria</taxon>
        <taxon>Pseudomonadati</taxon>
        <taxon>Pseudomonadota</taxon>
        <taxon>Gammaproteobacteria</taxon>
        <taxon>Cellvibrionales</taxon>
        <taxon>Halieaceae</taxon>
        <taxon>Chromatocurvus</taxon>
    </lineage>
</organism>
<comment type="similarity">
    <text evidence="9">Belongs to the GSP H family.</text>
</comment>
<keyword evidence="6 12" id="KW-0812">Transmembrane</keyword>
<comment type="caution">
    <text evidence="14">The sequence shown here is derived from an EMBL/GenBank/DDBJ whole genome shotgun (WGS) entry which is preliminary data.</text>
</comment>
<evidence type="ECO:0000256" key="8">
    <source>
        <dbReference type="ARBA" id="ARBA00023136"/>
    </source>
</evidence>
<keyword evidence="8 12" id="KW-0472">Membrane</keyword>
<evidence type="ECO:0000259" key="13">
    <source>
        <dbReference type="Pfam" id="PF12019"/>
    </source>
</evidence>
<evidence type="ECO:0000256" key="9">
    <source>
        <dbReference type="ARBA" id="ARBA00025772"/>
    </source>
</evidence>
<feature type="region of interest" description="Disordered" evidence="11">
    <location>
        <begin position="1"/>
        <end position="24"/>
    </location>
</feature>
<feature type="domain" description="General secretion pathway GspH" evidence="13">
    <location>
        <begin position="66"/>
        <end position="159"/>
    </location>
</feature>
<dbReference type="AlphaFoldDB" id="A0A4R2KUT8"/>
<evidence type="ECO:0000256" key="5">
    <source>
        <dbReference type="ARBA" id="ARBA00022519"/>
    </source>
</evidence>
<evidence type="ECO:0000256" key="10">
    <source>
        <dbReference type="ARBA" id="ARBA00030775"/>
    </source>
</evidence>
<evidence type="ECO:0000256" key="3">
    <source>
        <dbReference type="ARBA" id="ARBA00022475"/>
    </source>
</evidence>
<evidence type="ECO:0000256" key="1">
    <source>
        <dbReference type="ARBA" id="ARBA00004377"/>
    </source>
</evidence>
<evidence type="ECO:0000313" key="14">
    <source>
        <dbReference type="EMBL" id="TCO74909.1"/>
    </source>
</evidence>
<dbReference type="GO" id="GO:0015628">
    <property type="term" value="P:protein secretion by the type II secretion system"/>
    <property type="evidence" value="ECO:0007669"/>
    <property type="project" value="InterPro"/>
</dbReference>
<dbReference type="Pfam" id="PF12019">
    <property type="entry name" value="GspH"/>
    <property type="match status" value="1"/>
</dbReference>
<dbReference type="InterPro" id="IPR012902">
    <property type="entry name" value="N_methyl_site"/>
</dbReference>
<keyword evidence="4" id="KW-0488">Methylation</keyword>
<reference evidence="14 15" key="1">
    <citation type="submission" date="2019-03" db="EMBL/GenBank/DDBJ databases">
        <title>Genomic Encyclopedia of Type Strains, Phase IV (KMG-IV): sequencing the most valuable type-strain genomes for metagenomic binning, comparative biology and taxonomic classification.</title>
        <authorList>
            <person name="Goeker M."/>
        </authorList>
    </citation>
    <scope>NUCLEOTIDE SEQUENCE [LARGE SCALE GENOMIC DNA]</scope>
    <source>
        <strain evidence="14 15">DSM 23344</strain>
    </source>
</reference>
<dbReference type="OrthoDB" id="8481584at2"/>
<dbReference type="NCBIfam" id="TIGR02532">
    <property type="entry name" value="IV_pilin_GFxxxE"/>
    <property type="match status" value="1"/>
</dbReference>
<proteinExistence type="inferred from homology"/>
<comment type="subcellular location">
    <subcellularLocation>
        <location evidence="1">Cell inner membrane</location>
        <topology evidence="1">Single-pass membrane protein</topology>
    </subcellularLocation>
</comment>
<evidence type="ECO:0000256" key="7">
    <source>
        <dbReference type="ARBA" id="ARBA00022989"/>
    </source>
</evidence>
<dbReference type="InterPro" id="IPR022346">
    <property type="entry name" value="T2SS_GspH"/>
</dbReference>
<sequence>MPTSATGSSGAGRDASGALPDGGRPTHKAGFSLVELMVVMAIAGLVLAVAVPASMRFYDSMQTRQAVRDTITLLSSARQQAVTQGVAQDVVIDPRRRTLTLNSTVREMPGDLALTVHGAAEVNRQDAGVIRFYPEGGSSGGGLDIDNPGSGRVSIDVDWLVGRVTHETR</sequence>
<dbReference type="PROSITE" id="PS00409">
    <property type="entry name" value="PROKAR_NTER_METHYL"/>
    <property type="match status" value="1"/>
</dbReference>
<accession>A0A4R2KUT8</accession>